<dbReference type="AlphaFoldDB" id="A0A1I4CXL2"/>
<dbReference type="STRING" id="1123062.SAMN02745775_108212"/>
<protein>
    <submittedName>
        <fullName evidence="1">Uncharacterized protein</fullName>
    </submittedName>
</protein>
<dbReference type="Proteomes" id="UP000199473">
    <property type="component" value="Unassembled WGS sequence"/>
</dbReference>
<evidence type="ECO:0000313" key="2">
    <source>
        <dbReference type="Proteomes" id="UP000199473"/>
    </source>
</evidence>
<keyword evidence="2" id="KW-1185">Reference proteome</keyword>
<gene>
    <name evidence="1" type="ORF">SAMN02745775_108212</name>
</gene>
<proteinExistence type="predicted"/>
<evidence type="ECO:0000313" key="1">
    <source>
        <dbReference type="EMBL" id="SFK84726.1"/>
    </source>
</evidence>
<dbReference type="OrthoDB" id="9806213at2"/>
<organism evidence="1 2">
    <name type="scientific">Falsiroseomonas stagni DSM 19981</name>
    <dbReference type="NCBI Taxonomy" id="1123062"/>
    <lineage>
        <taxon>Bacteria</taxon>
        <taxon>Pseudomonadati</taxon>
        <taxon>Pseudomonadota</taxon>
        <taxon>Alphaproteobacteria</taxon>
        <taxon>Acetobacterales</taxon>
        <taxon>Roseomonadaceae</taxon>
        <taxon>Falsiroseomonas</taxon>
    </lineage>
</organism>
<accession>A0A1I4CXL2</accession>
<dbReference type="EMBL" id="FOSQ01000008">
    <property type="protein sequence ID" value="SFK84726.1"/>
    <property type="molecule type" value="Genomic_DNA"/>
</dbReference>
<reference evidence="1 2" key="1">
    <citation type="submission" date="2016-10" db="EMBL/GenBank/DDBJ databases">
        <authorList>
            <person name="de Groot N.N."/>
        </authorList>
    </citation>
    <scope>NUCLEOTIDE SEQUENCE [LARGE SCALE GENOMIC DNA]</scope>
    <source>
        <strain evidence="1 2">DSM 19981</strain>
    </source>
</reference>
<sequence length="86" mass="9424">MGERVSEVVPGYPDRLIPRLGHERDLRARTLTNLYNPRGTAEGAWLDSLHARLDAAVAAAYGWPADIAEEDALARLLALHQAPAPR</sequence>
<name>A0A1I4CXL2_9PROT</name>